<organism evidence="18 19">
    <name type="scientific">Gluconobacter morbifer G707</name>
    <dbReference type="NCBI Taxonomy" id="1088869"/>
    <lineage>
        <taxon>Bacteria</taxon>
        <taxon>Pseudomonadati</taxon>
        <taxon>Pseudomonadota</taxon>
        <taxon>Alphaproteobacteria</taxon>
        <taxon>Acetobacterales</taxon>
        <taxon>Acetobacteraceae</taxon>
        <taxon>Gluconobacter</taxon>
    </lineage>
</organism>
<dbReference type="PROSITE" id="PS01316">
    <property type="entry name" value="ATP_P_PHORIBOSYLTR"/>
    <property type="match status" value="1"/>
</dbReference>
<keyword evidence="19" id="KW-1185">Reference proteome</keyword>
<dbReference type="STRING" id="1088869.GMO_18730"/>
<dbReference type="GO" id="GO:0005737">
    <property type="term" value="C:cytoplasm"/>
    <property type="evidence" value="ECO:0007669"/>
    <property type="project" value="UniProtKB-SubCell"/>
</dbReference>
<comment type="pathway">
    <text evidence="3 16">Amino-acid biosynthesis; L-histidine biosynthesis; L-histidine from 5-phospho-alpha-D-ribose 1-diphosphate: step 1/9.</text>
</comment>
<dbReference type="CDD" id="cd13595">
    <property type="entry name" value="PBP2_HisGs"/>
    <property type="match status" value="1"/>
</dbReference>
<evidence type="ECO:0000313" key="19">
    <source>
        <dbReference type="Proteomes" id="UP000004949"/>
    </source>
</evidence>
<dbReference type="AlphaFoldDB" id="G6XJK1"/>
<gene>
    <name evidence="16" type="primary">hisG</name>
    <name evidence="18" type="ORF">GMO_18730</name>
</gene>
<dbReference type="GO" id="GO:0005524">
    <property type="term" value="F:ATP binding"/>
    <property type="evidence" value="ECO:0007669"/>
    <property type="project" value="UniProtKB-KW"/>
</dbReference>
<dbReference type="GO" id="GO:0003879">
    <property type="term" value="F:ATP phosphoribosyltransferase activity"/>
    <property type="evidence" value="ECO:0007669"/>
    <property type="project" value="UniProtKB-UniRule"/>
</dbReference>
<evidence type="ECO:0000256" key="3">
    <source>
        <dbReference type="ARBA" id="ARBA00004667"/>
    </source>
</evidence>
<dbReference type="InterPro" id="IPR018198">
    <property type="entry name" value="ATP_PRibTrfase_CS"/>
</dbReference>
<evidence type="ECO:0000256" key="16">
    <source>
        <dbReference type="HAMAP-Rule" id="MF_01018"/>
    </source>
</evidence>
<feature type="domain" description="ATP phosphoribosyltransferase catalytic" evidence="17">
    <location>
        <begin position="86"/>
        <end position="241"/>
    </location>
</feature>
<dbReference type="InterPro" id="IPR024893">
    <property type="entry name" value="ATP_PRibTrfase_HisG_short"/>
</dbReference>
<comment type="catalytic activity">
    <reaction evidence="1 16">
        <text>1-(5-phospho-beta-D-ribosyl)-ATP + diphosphate = 5-phospho-alpha-D-ribose 1-diphosphate + ATP</text>
        <dbReference type="Rhea" id="RHEA:18473"/>
        <dbReference type="ChEBI" id="CHEBI:30616"/>
        <dbReference type="ChEBI" id="CHEBI:33019"/>
        <dbReference type="ChEBI" id="CHEBI:58017"/>
        <dbReference type="ChEBI" id="CHEBI:73183"/>
        <dbReference type="EC" id="2.4.2.17"/>
    </reaction>
</comment>
<keyword evidence="8 16" id="KW-0963">Cytoplasm</keyword>
<keyword evidence="14 16" id="KW-0368">Histidine biosynthesis</keyword>
<dbReference type="Proteomes" id="UP000004949">
    <property type="component" value="Unassembled WGS sequence"/>
</dbReference>
<comment type="domain">
    <text evidence="16">Lacks the C-terminal regulatory region which is replaced by HisZ.</text>
</comment>
<evidence type="ECO:0000256" key="5">
    <source>
        <dbReference type="ARBA" id="ARBA00011496"/>
    </source>
</evidence>
<dbReference type="Pfam" id="PF01634">
    <property type="entry name" value="HisG"/>
    <property type="match status" value="1"/>
</dbReference>
<comment type="subunit">
    <text evidence="5 16">Heteromultimer composed of HisG and HisZ subunits.</text>
</comment>
<evidence type="ECO:0000256" key="11">
    <source>
        <dbReference type="ARBA" id="ARBA00022679"/>
    </source>
</evidence>
<dbReference type="SUPFAM" id="SSF53850">
    <property type="entry name" value="Periplasmic binding protein-like II"/>
    <property type="match status" value="1"/>
</dbReference>
<protein>
    <recommendedName>
        <fullName evidence="7 16">ATP phosphoribosyltransferase</fullName>
        <shortName evidence="16">ATP-PRT</shortName>
        <shortName evidence="16">ATP-PRTase</shortName>
        <ecNumber evidence="6 16">2.4.2.17</ecNumber>
    </recommendedName>
</protein>
<comment type="similarity">
    <text evidence="4 16">Belongs to the ATP phosphoribosyltransferase family. Short subfamily.</text>
</comment>
<dbReference type="FunFam" id="3.40.190.10:FF:000008">
    <property type="entry name" value="ATP phosphoribosyltransferase"/>
    <property type="match status" value="1"/>
</dbReference>
<comment type="subcellular location">
    <subcellularLocation>
        <location evidence="2 16">Cytoplasm</location>
    </subcellularLocation>
</comment>
<dbReference type="InterPro" id="IPR013820">
    <property type="entry name" value="ATP_PRibTrfase_cat"/>
</dbReference>
<evidence type="ECO:0000256" key="8">
    <source>
        <dbReference type="ARBA" id="ARBA00022490"/>
    </source>
</evidence>
<evidence type="ECO:0000256" key="12">
    <source>
        <dbReference type="ARBA" id="ARBA00022741"/>
    </source>
</evidence>
<sequence length="250" mass="26820">MRCGSKNAADQQGQNAMTAPQITGAETSAANHSPLILALPKGRILKALSPVLQRTGIAPDRDCLEESSRRLRFGTSDPNLDVVRVRSFDVATFVAYGGAQIGVCGADVLMEFDYPDIYAPLDLGIGGCRISVARPKSMTEDPTKGQSRLRVATKYPTIARRHFASRAINAEIVHLNGAMELAPTLDLASVIVDLVDTGSTLRANGLMETETIAHVTSRLIVNRVALKTQPEEIGALIERFRAALAQEIAA</sequence>
<evidence type="ECO:0000256" key="1">
    <source>
        <dbReference type="ARBA" id="ARBA00000915"/>
    </source>
</evidence>
<evidence type="ECO:0000256" key="10">
    <source>
        <dbReference type="ARBA" id="ARBA00022676"/>
    </source>
</evidence>
<reference evidence="18 19" key="1">
    <citation type="submission" date="2011-10" db="EMBL/GenBank/DDBJ databases">
        <title>Genome sequence of Gluconobacter morbifer G707, isolated from Drosophila gut.</title>
        <authorList>
            <person name="Lee W.-J."/>
            <person name="Kim E.-K."/>
        </authorList>
    </citation>
    <scope>NUCLEOTIDE SEQUENCE [LARGE SCALE GENOMIC DNA]</scope>
    <source>
        <strain evidence="18 19">G707</strain>
    </source>
</reference>
<proteinExistence type="inferred from homology"/>
<keyword evidence="10 16" id="KW-0328">Glycosyltransferase</keyword>
<evidence type="ECO:0000256" key="7">
    <source>
        <dbReference type="ARBA" id="ARBA00020998"/>
    </source>
</evidence>
<dbReference type="Gene3D" id="3.40.190.10">
    <property type="entry name" value="Periplasmic binding protein-like II"/>
    <property type="match status" value="2"/>
</dbReference>
<evidence type="ECO:0000259" key="17">
    <source>
        <dbReference type="Pfam" id="PF01634"/>
    </source>
</evidence>
<dbReference type="PANTHER" id="PTHR21403">
    <property type="entry name" value="ATP PHOSPHORIBOSYLTRANSFERASE ATP-PRTASE"/>
    <property type="match status" value="1"/>
</dbReference>
<evidence type="ECO:0000256" key="9">
    <source>
        <dbReference type="ARBA" id="ARBA00022605"/>
    </source>
</evidence>
<comment type="caution">
    <text evidence="18">The sequence shown here is derived from an EMBL/GenBank/DDBJ whole genome shotgun (WGS) entry which is preliminary data.</text>
</comment>
<dbReference type="UniPathway" id="UPA00031">
    <property type="reaction ID" value="UER00006"/>
</dbReference>
<evidence type="ECO:0000256" key="15">
    <source>
        <dbReference type="ARBA" id="ARBA00024861"/>
    </source>
</evidence>
<dbReference type="PATRIC" id="fig|1088869.3.peg.1868"/>
<dbReference type="InterPro" id="IPR001348">
    <property type="entry name" value="ATP_PRibTrfase_HisG"/>
</dbReference>
<dbReference type="NCBIfam" id="TIGR00070">
    <property type="entry name" value="hisG"/>
    <property type="match status" value="1"/>
</dbReference>
<keyword evidence="9 16" id="KW-0028">Amino-acid biosynthesis</keyword>
<comment type="function">
    <text evidence="15 16">Catalyzes the condensation of ATP and 5-phosphoribose 1-diphosphate to form N'-(5'-phosphoribosyl)-ATP (PR-ATP). Has a crucial role in the pathway because the rate of histidine biosynthesis seems to be controlled primarily by regulation of HisG enzymatic activity.</text>
</comment>
<keyword evidence="12 16" id="KW-0547">Nucleotide-binding</keyword>
<evidence type="ECO:0000256" key="2">
    <source>
        <dbReference type="ARBA" id="ARBA00004496"/>
    </source>
</evidence>
<keyword evidence="13 16" id="KW-0067">ATP-binding</keyword>
<evidence type="ECO:0000256" key="6">
    <source>
        <dbReference type="ARBA" id="ARBA00011946"/>
    </source>
</evidence>
<dbReference type="EC" id="2.4.2.17" evidence="6 16"/>
<evidence type="ECO:0000256" key="13">
    <source>
        <dbReference type="ARBA" id="ARBA00022840"/>
    </source>
</evidence>
<evidence type="ECO:0000256" key="4">
    <source>
        <dbReference type="ARBA" id="ARBA00009489"/>
    </source>
</evidence>
<dbReference type="GO" id="GO:0000105">
    <property type="term" value="P:L-histidine biosynthetic process"/>
    <property type="evidence" value="ECO:0007669"/>
    <property type="project" value="UniProtKB-UniRule"/>
</dbReference>
<accession>G6XJK1</accession>
<keyword evidence="11 16" id="KW-0808">Transferase</keyword>
<dbReference type="HAMAP" id="MF_01018">
    <property type="entry name" value="HisG_Short"/>
    <property type="match status" value="1"/>
</dbReference>
<evidence type="ECO:0000313" key="18">
    <source>
        <dbReference type="EMBL" id="EHH68106.1"/>
    </source>
</evidence>
<dbReference type="EMBL" id="AGQV01000005">
    <property type="protein sequence ID" value="EHH68106.1"/>
    <property type="molecule type" value="Genomic_DNA"/>
</dbReference>
<dbReference type="eggNOG" id="COG0040">
    <property type="taxonomic scope" value="Bacteria"/>
</dbReference>
<dbReference type="PANTHER" id="PTHR21403:SF8">
    <property type="entry name" value="ATP PHOSPHORIBOSYLTRANSFERASE"/>
    <property type="match status" value="1"/>
</dbReference>
<name>G6XJK1_9PROT</name>
<evidence type="ECO:0000256" key="14">
    <source>
        <dbReference type="ARBA" id="ARBA00023102"/>
    </source>
</evidence>